<reference evidence="3 4" key="1">
    <citation type="submission" date="2021-02" db="EMBL/GenBank/DDBJ databases">
        <title>Variation within the Batrachochytrium salamandrivorans European outbreak.</title>
        <authorList>
            <person name="Kelly M."/>
            <person name="Pasmans F."/>
            <person name="Shea T.P."/>
            <person name="Munoz J.F."/>
            <person name="Carranza S."/>
            <person name="Cuomo C.A."/>
            <person name="Martel A."/>
        </authorList>
    </citation>
    <scope>NUCLEOTIDE SEQUENCE [LARGE SCALE GENOMIC DNA]</scope>
    <source>
        <strain evidence="3 4">AMFP18/2</strain>
    </source>
</reference>
<protein>
    <recommendedName>
        <fullName evidence="2">J domain-containing protein</fullName>
    </recommendedName>
</protein>
<dbReference type="PANTHER" id="PTHR44144">
    <property type="entry name" value="DNAJ HOMOLOG SUBFAMILY C MEMBER 9"/>
    <property type="match status" value="1"/>
</dbReference>
<dbReference type="PROSITE" id="PS50076">
    <property type="entry name" value="DNAJ_2"/>
    <property type="match status" value="1"/>
</dbReference>
<proteinExistence type="predicted"/>
<evidence type="ECO:0000313" key="4">
    <source>
        <dbReference type="Proteomes" id="UP001648503"/>
    </source>
</evidence>
<dbReference type="InterPro" id="IPR018253">
    <property type="entry name" value="DnaJ_domain_CS"/>
</dbReference>
<evidence type="ECO:0000313" key="3">
    <source>
        <dbReference type="EMBL" id="KAH6591004.1"/>
    </source>
</evidence>
<dbReference type="InterPro" id="IPR036869">
    <property type="entry name" value="J_dom_sf"/>
</dbReference>
<feature type="compositionally biased region" description="Basic residues" evidence="1">
    <location>
        <begin position="423"/>
        <end position="434"/>
    </location>
</feature>
<dbReference type="EMBL" id="JAFCIX010000418">
    <property type="protein sequence ID" value="KAH6591004.1"/>
    <property type="molecule type" value="Genomic_DNA"/>
</dbReference>
<dbReference type="SUPFAM" id="SSF46565">
    <property type="entry name" value="Chaperone J-domain"/>
    <property type="match status" value="1"/>
</dbReference>
<dbReference type="PANTHER" id="PTHR44144:SF1">
    <property type="entry name" value="DNAJ HOMOLOG SUBFAMILY C MEMBER 9"/>
    <property type="match status" value="1"/>
</dbReference>
<sequence>MACPHPSSDESDNMDDETTQCSSSPYDLLELQSCATTEEIRRAYRRLALKFHPDKLPPSSTDASKLESKELFQKISTAYAVLSDPVRRMRYDTTGSLNESMMDLKDDDVSWDSYFREMWSGLVTEQSINDYKVKYRFSEEERRDVLAAYIKTKGALLGVIDSVPLSTLDDIDRYRIQIESAIESGEVEKFKNFPLINPRELAKRRAQDMREAKEVEKEAVSTAKKGKGKGRRKAADSSVGDEDALANMIMAKNSARMGSLISRLEEKYAPKPSKRKLKPFVAAASSEDGANSSSNVAAASENVASSSSSSVAASKSVDSKSKAAPSSGKRSRARKVAASDVAGVYDMDDTPSTFRVESTASSSSAADEPIVGADGSDCAVDTGTETRSNESSNSSTSTTHKATGNIIVAPSRDNIQYTESKQSKRSKRSKRRRK</sequence>
<feature type="domain" description="J" evidence="2">
    <location>
        <begin position="24"/>
        <end position="95"/>
    </location>
</feature>
<dbReference type="InterPro" id="IPR056453">
    <property type="entry name" value="HTH_DNAJC9"/>
</dbReference>
<dbReference type="PRINTS" id="PR00625">
    <property type="entry name" value="JDOMAIN"/>
</dbReference>
<feature type="compositionally biased region" description="Basic and acidic residues" evidence="1">
    <location>
        <begin position="207"/>
        <end position="219"/>
    </location>
</feature>
<dbReference type="Pfam" id="PF00226">
    <property type="entry name" value="DnaJ"/>
    <property type="match status" value="1"/>
</dbReference>
<feature type="compositionally biased region" description="Low complexity" evidence="1">
    <location>
        <begin position="382"/>
        <end position="399"/>
    </location>
</feature>
<name>A0ABQ8F2J9_9FUNG</name>
<dbReference type="CDD" id="cd06257">
    <property type="entry name" value="DnaJ"/>
    <property type="match status" value="1"/>
</dbReference>
<dbReference type="Proteomes" id="UP001648503">
    <property type="component" value="Unassembled WGS sequence"/>
</dbReference>
<keyword evidence="4" id="KW-1185">Reference proteome</keyword>
<dbReference type="SMART" id="SM00271">
    <property type="entry name" value="DnaJ"/>
    <property type="match status" value="1"/>
</dbReference>
<feature type="region of interest" description="Disordered" evidence="1">
    <location>
        <begin position="1"/>
        <end position="24"/>
    </location>
</feature>
<dbReference type="Gene3D" id="1.10.287.110">
    <property type="entry name" value="DnaJ domain"/>
    <property type="match status" value="1"/>
</dbReference>
<gene>
    <name evidence="3" type="ORF">BASA50_009005</name>
</gene>
<accession>A0ABQ8F2J9</accession>
<dbReference type="PROSITE" id="PS00636">
    <property type="entry name" value="DNAJ_1"/>
    <property type="match status" value="1"/>
</dbReference>
<dbReference type="InterPro" id="IPR052594">
    <property type="entry name" value="J_domain-containing_protein"/>
</dbReference>
<evidence type="ECO:0000259" key="2">
    <source>
        <dbReference type="PROSITE" id="PS50076"/>
    </source>
</evidence>
<feature type="region of interest" description="Disordered" evidence="1">
    <location>
        <begin position="284"/>
        <end position="434"/>
    </location>
</feature>
<dbReference type="Pfam" id="PF23302">
    <property type="entry name" value="HTH_DNAJC9"/>
    <property type="match status" value="1"/>
</dbReference>
<evidence type="ECO:0000256" key="1">
    <source>
        <dbReference type="SAM" id="MobiDB-lite"/>
    </source>
</evidence>
<feature type="compositionally biased region" description="Low complexity" evidence="1">
    <location>
        <begin position="290"/>
        <end position="327"/>
    </location>
</feature>
<organism evidence="3 4">
    <name type="scientific">Batrachochytrium salamandrivorans</name>
    <dbReference type="NCBI Taxonomy" id="1357716"/>
    <lineage>
        <taxon>Eukaryota</taxon>
        <taxon>Fungi</taxon>
        <taxon>Fungi incertae sedis</taxon>
        <taxon>Chytridiomycota</taxon>
        <taxon>Chytridiomycota incertae sedis</taxon>
        <taxon>Chytridiomycetes</taxon>
        <taxon>Rhizophydiales</taxon>
        <taxon>Rhizophydiales incertae sedis</taxon>
        <taxon>Batrachochytrium</taxon>
    </lineage>
</organism>
<feature type="region of interest" description="Disordered" evidence="1">
    <location>
        <begin position="207"/>
        <end position="240"/>
    </location>
</feature>
<comment type="caution">
    <text evidence="3">The sequence shown here is derived from an EMBL/GenBank/DDBJ whole genome shotgun (WGS) entry which is preliminary data.</text>
</comment>
<feature type="compositionally biased region" description="Acidic residues" evidence="1">
    <location>
        <begin position="9"/>
        <end position="18"/>
    </location>
</feature>
<dbReference type="InterPro" id="IPR001623">
    <property type="entry name" value="DnaJ_domain"/>
</dbReference>